<feature type="non-terminal residue" evidence="2">
    <location>
        <position position="1"/>
    </location>
</feature>
<dbReference type="AlphaFoldDB" id="A0A6G2BZV7"/>
<feature type="compositionally biased region" description="Basic and acidic residues" evidence="1">
    <location>
        <begin position="38"/>
        <end position="54"/>
    </location>
</feature>
<name>A0A6G2BZV7_KLEPN</name>
<organism evidence="2">
    <name type="scientific">Klebsiella pneumoniae</name>
    <dbReference type="NCBI Taxonomy" id="573"/>
    <lineage>
        <taxon>Bacteria</taxon>
        <taxon>Pseudomonadati</taxon>
        <taxon>Pseudomonadota</taxon>
        <taxon>Gammaproteobacteria</taxon>
        <taxon>Enterobacterales</taxon>
        <taxon>Enterobacteriaceae</taxon>
        <taxon>Klebsiella/Raoultella group</taxon>
        <taxon>Klebsiella</taxon>
        <taxon>Klebsiella pneumoniae complex</taxon>
    </lineage>
</organism>
<dbReference type="RefSeq" id="WP_114414185.1">
    <property type="nucleotide sequence ID" value="NZ_UFCU01000064.1"/>
</dbReference>
<feature type="region of interest" description="Disordered" evidence="1">
    <location>
        <begin position="34"/>
        <end position="60"/>
    </location>
</feature>
<keyword evidence="2" id="KW-0238">DNA-binding</keyword>
<comment type="caution">
    <text evidence="2">The sequence shown here is derived from an EMBL/GenBank/DDBJ whole genome shotgun (WGS) entry which is preliminary data.</text>
</comment>
<accession>A0A6G2BZV7</accession>
<evidence type="ECO:0000256" key="1">
    <source>
        <dbReference type="SAM" id="MobiDB-lite"/>
    </source>
</evidence>
<reference evidence="2" key="1">
    <citation type="journal article" date="2019" name="PLoS ONE">
        <title>Whole genome sequencing snapshot of multi-drug resistant Klebsiella pneumoniae strains from hospitals and receiving wastewater treatment plants in Southern Romania.</title>
        <authorList>
            <person name="Paraschiv S."/>
            <person name="Surleac M."/>
            <person name="Czobor Barbu I."/>
            <person name="Popa L.I."/>
            <person name="Gheorghe I."/>
            <person name="Otelea D."/>
            <person name="Chifiriuc M.C."/>
        </authorList>
    </citation>
    <scope>NUCLEOTIDE SEQUENCE</scope>
    <source>
        <strain evidence="2">RADAR41</strain>
    </source>
</reference>
<gene>
    <name evidence="2" type="ORF">GJD85_27065</name>
</gene>
<protein>
    <submittedName>
        <fullName evidence="2">DNA-binding protein</fullName>
    </submittedName>
</protein>
<dbReference type="EMBL" id="WMIM01000052">
    <property type="protein sequence ID" value="MTF93809.1"/>
    <property type="molecule type" value="Genomic_DNA"/>
</dbReference>
<evidence type="ECO:0000313" key="2">
    <source>
        <dbReference type="EMBL" id="MTF93809.1"/>
    </source>
</evidence>
<sequence>TLHRLIKAGDLSTCSGERNAKMVDTSELLRVFGPFEQPKGEHHSGQVSEQRDTASADQSEQVIRHLKQEIEHLNTLLLSKDSHIDSLKQAMLLLENHQAKLTESPAPWWKFWKKS</sequence>
<proteinExistence type="predicted"/>
<dbReference type="GO" id="GO:0003677">
    <property type="term" value="F:DNA binding"/>
    <property type="evidence" value="ECO:0007669"/>
    <property type="project" value="UniProtKB-KW"/>
</dbReference>